<dbReference type="PANTHER" id="PTHR24340">
    <property type="entry name" value="HOMEOBOX PROTEIN NKX"/>
    <property type="match status" value="1"/>
</dbReference>
<feature type="region of interest" description="Disordered" evidence="4">
    <location>
        <begin position="373"/>
        <end position="429"/>
    </location>
</feature>
<dbReference type="PROSITE" id="PS50071">
    <property type="entry name" value="HOMEOBOX_2"/>
    <property type="match status" value="1"/>
</dbReference>
<dbReference type="GO" id="GO:0005634">
    <property type="term" value="C:nucleus"/>
    <property type="evidence" value="ECO:0007669"/>
    <property type="project" value="UniProtKB-SubCell"/>
</dbReference>
<dbReference type="FunFam" id="1.10.10.60:FF:000391">
    <property type="entry name" value="Homeobox transcription factor"/>
    <property type="match status" value="1"/>
</dbReference>
<name>A0A8W7PSM1_ANOCL</name>
<feature type="compositionally biased region" description="Polar residues" evidence="4">
    <location>
        <begin position="491"/>
        <end position="511"/>
    </location>
</feature>
<sequence length="668" mass="69911">MCFDTKTVSKVNAVKEAATAAAPNPKPESSSCNSASFQLPAGLTKPKTDPIRFRCNRKAPAHPPGTEPYSPDDPVRTGYQALTLAAFRSPGLLGTHGFGFGSNFGFRDPSTSSPSAAYDTAGHPALPPASLAGAAGSLLNLSQHAAAAAAAAASTHFRPAHHTESGSPVNLYLGGTGVGSVGRDNAHDHQQHGTESPYGRSYHGSVDGSGLSALSEHLTGGGLSSYGASDPDKADQDDEINILPDGSRGNSPVNGRLNSSNYGSEGSPEPEGRESRSKHRREESCGSPLGSARSYSSQTKDGELVGLVGSYPLSGSPHGGEDSVGSSRSPENLSHGGSTCGQSAGSLPCHSTAGATSGHSGASVASFALSAVGHQLAQQQQQQQQQQHLNHHHNPQHHHHHLHSNNNNNNNNSSGAVNHNHLAKGKTPHTISDMLDHKLQLSFLGPPLAALHSMTEMKAAQQQQHHHHNHQGHPQSHQGGGAQGAPHSGPVSPSQQTAVSQTQTHASTASNPHGIDTILSRPPPVTTAQLNALGGGMPRFTAAVAAAANMAQYLSQQNHANGPMKAHAGPLVDRTHLYWPGLQGLVANPMAWRDRLGSMSASLSQSHHAQDKDGKKKHTRPTFSGQQIFALEKTFEQTKYLAGPERAKLAYALGMTESQVKLFYQLDF</sequence>
<dbReference type="EnsemblMetazoa" id="ACOM037002-RA">
    <property type="protein sequence ID" value="ACOM037002-PA.1"/>
    <property type="gene ID" value="ACOM037002"/>
</dbReference>
<feature type="compositionally biased region" description="Polar residues" evidence="4">
    <location>
        <begin position="248"/>
        <end position="262"/>
    </location>
</feature>
<dbReference type="SMART" id="SM00389">
    <property type="entry name" value="HOX"/>
    <property type="match status" value="1"/>
</dbReference>
<proteinExistence type="predicted"/>
<feature type="region of interest" description="Disordered" evidence="4">
    <location>
        <begin position="17"/>
        <end position="50"/>
    </location>
</feature>
<evidence type="ECO:0000259" key="5">
    <source>
        <dbReference type="PROSITE" id="PS50071"/>
    </source>
</evidence>
<feature type="region of interest" description="Disordered" evidence="4">
    <location>
        <begin position="599"/>
        <end position="621"/>
    </location>
</feature>
<dbReference type="SUPFAM" id="SSF46689">
    <property type="entry name" value="Homeodomain-like"/>
    <property type="match status" value="1"/>
</dbReference>
<dbReference type="PANTHER" id="PTHR24340:SF35">
    <property type="entry name" value="HGTX, ISOFORM C"/>
    <property type="match status" value="1"/>
</dbReference>
<feature type="region of interest" description="Disordered" evidence="4">
    <location>
        <begin position="456"/>
        <end position="523"/>
    </location>
</feature>
<feature type="compositionally biased region" description="Polar residues" evidence="4">
    <location>
        <begin position="324"/>
        <end position="345"/>
    </location>
</feature>
<feature type="compositionally biased region" description="Basic and acidic residues" evidence="4">
    <location>
        <begin position="270"/>
        <end position="284"/>
    </location>
</feature>
<dbReference type="InterPro" id="IPR001356">
    <property type="entry name" value="HD"/>
</dbReference>
<evidence type="ECO:0000313" key="6">
    <source>
        <dbReference type="EnsemblMetazoa" id="ACOM037002-PA.1"/>
    </source>
</evidence>
<dbReference type="InterPro" id="IPR009057">
    <property type="entry name" value="Homeodomain-like_sf"/>
</dbReference>
<dbReference type="Gene3D" id="1.10.10.60">
    <property type="entry name" value="Homeodomain-like"/>
    <property type="match status" value="1"/>
</dbReference>
<dbReference type="InterPro" id="IPR050394">
    <property type="entry name" value="Homeobox_NK-like"/>
</dbReference>
<feature type="compositionally biased region" description="Basic residues" evidence="4">
    <location>
        <begin position="389"/>
        <end position="403"/>
    </location>
</feature>
<evidence type="ECO:0000256" key="4">
    <source>
        <dbReference type="SAM" id="MobiDB-lite"/>
    </source>
</evidence>
<feature type="domain" description="Homeobox" evidence="5">
    <location>
        <begin position="614"/>
        <end position="668"/>
    </location>
</feature>
<evidence type="ECO:0000256" key="1">
    <source>
        <dbReference type="ARBA" id="ARBA00004123"/>
    </source>
</evidence>
<feature type="region of interest" description="Disordered" evidence="4">
    <location>
        <begin position="159"/>
        <end position="345"/>
    </location>
</feature>
<keyword evidence="2 3" id="KW-0371">Homeobox</keyword>
<dbReference type="AlphaFoldDB" id="A0A8W7PSM1"/>
<dbReference type="GO" id="GO:0030154">
    <property type="term" value="P:cell differentiation"/>
    <property type="evidence" value="ECO:0007669"/>
    <property type="project" value="TreeGrafter"/>
</dbReference>
<dbReference type="Pfam" id="PF00046">
    <property type="entry name" value="Homeodomain"/>
    <property type="match status" value="1"/>
</dbReference>
<evidence type="ECO:0000256" key="3">
    <source>
        <dbReference type="RuleBase" id="RU000682"/>
    </source>
</evidence>
<organism evidence="6">
    <name type="scientific">Anopheles coluzzii</name>
    <name type="common">African malaria mosquito</name>
    <dbReference type="NCBI Taxonomy" id="1518534"/>
    <lineage>
        <taxon>Eukaryota</taxon>
        <taxon>Metazoa</taxon>
        <taxon>Ecdysozoa</taxon>
        <taxon>Arthropoda</taxon>
        <taxon>Hexapoda</taxon>
        <taxon>Insecta</taxon>
        <taxon>Pterygota</taxon>
        <taxon>Neoptera</taxon>
        <taxon>Endopterygota</taxon>
        <taxon>Diptera</taxon>
        <taxon>Nematocera</taxon>
        <taxon>Culicoidea</taxon>
        <taxon>Culicidae</taxon>
        <taxon>Anophelinae</taxon>
        <taxon>Anopheles</taxon>
    </lineage>
</organism>
<protein>
    <recommendedName>
        <fullName evidence="5">Homeobox domain-containing protein</fullName>
    </recommendedName>
</protein>
<evidence type="ECO:0000256" key="2">
    <source>
        <dbReference type="PROSITE-ProRule" id="PRU00108"/>
    </source>
</evidence>
<feature type="compositionally biased region" description="Low complexity" evidence="4">
    <location>
        <begin position="404"/>
        <end position="420"/>
    </location>
</feature>
<dbReference type="VEuPathDB" id="VectorBase:ACON2_030712"/>
<dbReference type="GO" id="GO:0000978">
    <property type="term" value="F:RNA polymerase II cis-regulatory region sequence-specific DNA binding"/>
    <property type="evidence" value="ECO:0007669"/>
    <property type="project" value="TreeGrafter"/>
</dbReference>
<dbReference type="CDD" id="cd00086">
    <property type="entry name" value="homeodomain"/>
    <property type="match status" value="1"/>
</dbReference>
<dbReference type="Proteomes" id="UP000075882">
    <property type="component" value="Unassembled WGS sequence"/>
</dbReference>
<reference evidence="6" key="1">
    <citation type="submission" date="2022-08" db="UniProtKB">
        <authorList>
            <consortium name="EnsemblMetazoa"/>
        </authorList>
    </citation>
    <scope>IDENTIFICATION</scope>
</reference>
<comment type="subcellular location">
    <subcellularLocation>
        <location evidence="1 2 3">Nucleus</location>
    </subcellularLocation>
</comment>
<keyword evidence="2 3" id="KW-0238">DNA-binding</keyword>
<accession>A0A8W7PSM1</accession>
<keyword evidence="2 3" id="KW-0539">Nucleus</keyword>
<feature type="compositionally biased region" description="Low complexity" evidence="4">
    <location>
        <begin position="374"/>
        <end position="388"/>
    </location>
</feature>
<dbReference type="GO" id="GO:0000981">
    <property type="term" value="F:DNA-binding transcription factor activity, RNA polymerase II-specific"/>
    <property type="evidence" value="ECO:0007669"/>
    <property type="project" value="TreeGrafter"/>
</dbReference>